<dbReference type="InterPro" id="IPR043502">
    <property type="entry name" value="DNA/RNA_pol_sf"/>
</dbReference>
<accession>A0A9N9B4C1</accession>
<proteinExistence type="predicted"/>
<evidence type="ECO:0000313" key="3">
    <source>
        <dbReference type="Proteomes" id="UP000789405"/>
    </source>
</evidence>
<evidence type="ECO:0000259" key="1">
    <source>
        <dbReference type="Pfam" id="PF17919"/>
    </source>
</evidence>
<dbReference type="SUPFAM" id="SSF56672">
    <property type="entry name" value="DNA/RNA polymerases"/>
    <property type="match status" value="1"/>
</dbReference>
<organism evidence="2 3">
    <name type="scientific">Dentiscutata erythropus</name>
    <dbReference type="NCBI Taxonomy" id="1348616"/>
    <lineage>
        <taxon>Eukaryota</taxon>
        <taxon>Fungi</taxon>
        <taxon>Fungi incertae sedis</taxon>
        <taxon>Mucoromycota</taxon>
        <taxon>Glomeromycotina</taxon>
        <taxon>Glomeromycetes</taxon>
        <taxon>Diversisporales</taxon>
        <taxon>Gigasporaceae</taxon>
        <taxon>Dentiscutata</taxon>
    </lineage>
</organism>
<name>A0A9N9B4C1_9GLOM</name>
<reference evidence="2" key="1">
    <citation type="submission" date="2021-06" db="EMBL/GenBank/DDBJ databases">
        <authorList>
            <person name="Kallberg Y."/>
            <person name="Tangrot J."/>
            <person name="Rosling A."/>
        </authorList>
    </citation>
    <scope>NUCLEOTIDE SEQUENCE</scope>
    <source>
        <strain evidence="2">MA453B</strain>
    </source>
</reference>
<dbReference type="Proteomes" id="UP000789405">
    <property type="component" value="Unassembled WGS sequence"/>
</dbReference>
<sequence>MIYLPGPLMTLSALQQIAFKSLKTKLFSSPILAFPNFIKKLLLLTNIFGYALGAILSQLDKGYHKRVIAYDNYTPLLAKKLFDY</sequence>
<feature type="domain" description="Reverse transcriptase/retrotransposon-derived protein RNase H-like" evidence="1">
    <location>
        <begin position="15"/>
        <end position="71"/>
    </location>
</feature>
<dbReference type="OrthoDB" id="2286407at2759"/>
<protein>
    <submittedName>
        <fullName evidence="2">12286_t:CDS:1</fullName>
    </submittedName>
</protein>
<dbReference type="Pfam" id="PF17919">
    <property type="entry name" value="RT_RNaseH_2"/>
    <property type="match status" value="1"/>
</dbReference>
<dbReference type="EMBL" id="CAJVPY010002220">
    <property type="protein sequence ID" value="CAG8552688.1"/>
    <property type="molecule type" value="Genomic_DNA"/>
</dbReference>
<gene>
    <name evidence="2" type="ORF">DERYTH_LOCUS5345</name>
</gene>
<dbReference type="AlphaFoldDB" id="A0A9N9B4C1"/>
<comment type="caution">
    <text evidence="2">The sequence shown here is derived from an EMBL/GenBank/DDBJ whole genome shotgun (WGS) entry which is preliminary data.</text>
</comment>
<evidence type="ECO:0000313" key="2">
    <source>
        <dbReference type="EMBL" id="CAG8552688.1"/>
    </source>
</evidence>
<dbReference type="InterPro" id="IPR041577">
    <property type="entry name" value="RT_RNaseH_2"/>
</dbReference>
<keyword evidence="3" id="KW-1185">Reference proteome</keyword>